<evidence type="ECO:0000256" key="1">
    <source>
        <dbReference type="SAM" id="MobiDB-lite"/>
    </source>
</evidence>
<gene>
    <name evidence="2" type="ORF">BD310DRAFT_936555</name>
</gene>
<dbReference type="Proteomes" id="UP000292082">
    <property type="component" value="Unassembled WGS sequence"/>
</dbReference>
<dbReference type="EMBL" id="ML145196">
    <property type="protein sequence ID" value="TBU54123.1"/>
    <property type="molecule type" value="Genomic_DNA"/>
</dbReference>
<name>A0A4Q9PJ61_9APHY</name>
<organism evidence="2 3">
    <name type="scientific">Dichomitus squalens</name>
    <dbReference type="NCBI Taxonomy" id="114155"/>
    <lineage>
        <taxon>Eukaryota</taxon>
        <taxon>Fungi</taxon>
        <taxon>Dikarya</taxon>
        <taxon>Basidiomycota</taxon>
        <taxon>Agaricomycotina</taxon>
        <taxon>Agaricomycetes</taxon>
        <taxon>Polyporales</taxon>
        <taxon>Polyporaceae</taxon>
        <taxon>Dichomitus</taxon>
    </lineage>
</organism>
<proteinExistence type="predicted"/>
<feature type="region of interest" description="Disordered" evidence="1">
    <location>
        <begin position="34"/>
        <end position="71"/>
    </location>
</feature>
<dbReference type="AlphaFoldDB" id="A0A4Q9PJ61"/>
<feature type="compositionally biased region" description="Basic residues" evidence="1">
    <location>
        <begin position="61"/>
        <end position="71"/>
    </location>
</feature>
<evidence type="ECO:0000313" key="3">
    <source>
        <dbReference type="Proteomes" id="UP000292082"/>
    </source>
</evidence>
<evidence type="ECO:0000313" key="2">
    <source>
        <dbReference type="EMBL" id="TBU54123.1"/>
    </source>
</evidence>
<keyword evidence="3" id="KW-1185">Reference proteome</keyword>
<reference evidence="2 3" key="1">
    <citation type="submission" date="2019-01" db="EMBL/GenBank/DDBJ databases">
        <title>Draft genome sequences of three monokaryotic isolates of the white-rot basidiomycete fungus Dichomitus squalens.</title>
        <authorList>
            <consortium name="DOE Joint Genome Institute"/>
            <person name="Lopez S.C."/>
            <person name="Andreopoulos B."/>
            <person name="Pangilinan J."/>
            <person name="Lipzen A."/>
            <person name="Riley R."/>
            <person name="Ahrendt S."/>
            <person name="Ng V."/>
            <person name="Barry K."/>
            <person name="Daum C."/>
            <person name="Grigoriev I.V."/>
            <person name="Hilden K.S."/>
            <person name="Makela M.R."/>
            <person name="de Vries R.P."/>
        </authorList>
    </citation>
    <scope>NUCLEOTIDE SEQUENCE [LARGE SCALE GENOMIC DNA]</scope>
    <source>
        <strain evidence="2 3">CBS 464.89</strain>
    </source>
</reference>
<sequence>MIVGRFHESTKRFPSSSVLVAFHSTAPCRFHGLETSARKDNRRRHGNQYEMSSERELIRRPQGRTGRKRTARTGPSVVAALLAQNSFGECVPDRATSMKCLIPFALQTFGLTSSIPLVAAIDTLETVLVPPHSSITVRNPYAFSYPTYRSISHIIVRGIAHA</sequence>
<protein>
    <submittedName>
        <fullName evidence="2">Uncharacterized protein</fullName>
    </submittedName>
</protein>
<accession>A0A4Q9PJ61</accession>